<keyword evidence="4" id="KW-1185">Reference proteome</keyword>
<dbReference type="InterPro" id="IPR007991">
    <property type="entry name" value="RNA_pol_I_trans_ini_fac_RRN3"/>
</dbReference>
<feature type="region of interest" description="Disordered" evidence="2">
    <location>
        <begin position="293"/>
        <end position="330"/>
    </location>
</feature>
<feature type="compositionally biased region" description="Acidic residues" evidence="2">
    <location>
        <begin position="666"/>
        <end position="684"/>
    </location>
</feature>
<feature type="region of interest" description="Disordered" evidence="2">
    <location>
        <begin position="21"/>
        <end position="42"/>
    </location>
</feature>
<dbReference type="GO" id="GO:0003743">
    <property type="term" value="F:translation initiation factor activity"/>
    <property type="evidence" value="ECO:0007669"/>
    <property type="project" value="UniProtKB-KW"/>
</dbReference>
<proteinExistence type="inferred from homology"/>
<evidence type="ECO:0000313" key="3">
    <source>
        <dbReference type="EMBL" id="KAF2498589.1"/>
    </source>
</evidence>
<feature type="compositionally biased region" description="Basic and acidic residues" evidence="2">
    <location>
        <begin position="26"/>
        <end position="36"/>
    </location>
</feature>
<comment type="similarity">
    <text evidence="1">Belongs to the RRN3 family.</text>
</comment>
<dbReference type="PANTHER" id="PTHR12790">
    <property type="entry name" value="TRANSCRIPTION INITIATION FACTOR IA RRN3"/>
    <property type="match status" value="1"/>
</dbReference>
<protein>
    <submittedName>
        <fullName evidence="3">RNA polymerase I-specific transcription initiation factor RRN3</fullName>
    </submittedName>
</protein>
<name>A0A6A6R221_9PEZI</name>
<organism evidence="3 4">
    <name type="scientific">Lophium mytilinum</name>
    <dbReference type="NCBI Taxonomy" id="390894"/>
    <lineage>
        <taxon>Eukaryota</taxon>
        <taxon>Fungi</taxon>
        <taxon>Dikarya</taxon>
        <taxon>Ascomycota</taxon>
        <taxon>Pezizomycotina</taxon>
        <taxon>Dothideomycetes</taxon>
        <taxon>Pleosporomycetidae</taxon>
        <taxon>Mytilinidiales</taxon>
        <taxon>Mytilinidiaceae</taxon>
        <taxon>Lophium</taxon>
    </lineage>
</organism>
<dbReference type="GO" id="GO:0001181">
    <property type="term" value="F:RNA polymerase I general transcription initiation factor activity"/>
    <property type="evidence" value="ECO:0007669"/>
    <property type="project" value="InterPro"/>
</dbReference>
<evidence type="ECO:0000256" key="2">
    <source>
        <dbReference type="SAM" id="MobiDB-lite"/>
    </source>
</evidence>
<gene>
    <name evidence="3" type="ORF">BU16DRAFT_524682</name>
</gene>
<dbReference type="EMBL" id="MU004185">
    <property type="protein sequence ID" value="KAF2498589.1"/>
    <property type="molecule type" value="Genomic_DNA"/>
</dbReference>
<evidence type="ECO:0000313" key="4">
    <source>
        <dbReference type="Proteomes" id="UP000799750"/>
    </source>
</evidence>
<feature type="compositionally biased region" description="Acidic residues" evidence="2">
    <location>
        <begin position="300"/>
        <end position="322"/>
    </location>
</feature>
<dbReference type="Proteomes" id="UP000799750">
    <property type="component" value="Unassembled WGS sequence"/>
</dbReference>
<dbReference type="GO" id="GO:0001042">
    <property type="term" value="F:RNA polymerase I core binding"/>
    <property type="evidence" value="ECO:0007669"/>
    <property type="project" value="TreeGrafter"/>
</dbReference>
<feature type="compositionally biased region" description="Acidic residues" evidence="2">
    <location>
        <begin position="640"/>
        <end position="657"/>
    </location>
</feature>
<dbReference type="OrthoDB" id="26970at2759"/>
<feature type="region of interest" description="Disordered" evidence="2">
    <location>
        <begin position="636"/>
        <end position="684"/>
    </location>
</feature>
<sequence>MVSLAASDRATALAIAPSIGGSLKRRHEDSPSDHENIPSSPTKRLKVAFSPDVNVQILSEWKEKDTELIREEVRRALEKNRDGDSSGINQLNHLISIRPTDDDAPSTPLLQKYILVLTEQVGLLDRDSSGLVHAILDCRWLTRSEQFVSTYIRFLGCLVSAKAGYASSVLQKLVDYFIRLPSPAIRHQNDPRVPRRRIHARVHQCLKYLLRLFPAASRELSDVLGSNFPFSTDTTRVHVDYIKNLLKLATYAPELKGEILALVTERLVKIDVQIQVDMEDFEDDIEESLIKDVKKKQNVDDSEEEDDASNSEDSESSDESSTPEERRTKEIRESIHKMDAILDILFEYYHPIFAKGDFFDINDTFESLLSQFANIILPTYRSRHTQFLLFHFSQSSPELTGRFAGACSHLAFDKNRPQILRLAAAAYLASFISRGAHVSKQLVRDVVDLLSSHLDNLRGSHESQSHPYSTVGPNLRRYGTYYGIAQALLYIFCFRWRDLIDEDDDLDEELLSDGREHVWHTGIKETFARNIYSKLNPLKICSPVIVGQFARVAHHLRFLYVFPLLETNKRVRLSRAMIGGGAYGGYAERETALSAKKGEDGLQLDAYFPFDPYLLPGSRKWLAGDYIEWKDIDAFKGANDDEDDDDDDTEDGEDSGSDSDSNPGDKEDEDVAEAYEETATEAST</sequence>
<keyword evidence="3" id="KW-0396">Initiation factor</keyword>
<dbReference type="AlphaFoldDB" id="A0A6A6R221"/>
<keyword evidence="3" id="KW-0648">Protein biosynthesis</keyword>
<evidence type="ECO:0000256" key="1">
    <source>
        <dbReference type="ARBA" id="ARBA00010098"/>
    </source>
</evidence>
<dbReference type="PANTHER" id="PTHR12790:SF0">
    <property type="entry name" value="RNA POLYMERASE I-SPECIFIC TRANSCRIPTION INITIATION FACTOR RRN3-RELATED"/>
    <property type="match status" value="1"/>
</dbReference>
<accession>A0A6A6R221</accession>
<dbReference type="GO" id="GO:0005634">
    <property type="term" value="C:nucleus"/>
    <property type="evidence" value="ECO:0007669"/>
    <property type="project" value="TreeGrafter"/>
</dbReference>
<dbReference type="GO" id="GO:0006361">
    <property type="term" value="P:transcription initiation at RNA polymerase I promoter"/>
    <property type="evidence" value="ECO:0007669"/>
    <property type="project" value="InterPro"/>
</dbReference>
<reference evidence="3" key="1">
    <citation type="journal article" date="2020" name="Stud. Mycol.">
        <title>101 Dothideomycetes genomes: a test case for predicting lifestyles and emergence of pathogens.</title>
        <authorList>
            <person name="Haridas S."/>
            <person name="Albert R."/>
            <person name="Binder M."/>
            <person name="Bloem J."/>
            <person name="Labutti K."/>
            <person name="Salamov A."/>
            <person name="Andreopoulos B."/>
            <person name="Baker S."/>
            <person name="Barry K."/>
            <person name="Bills G."/>
            <person name="Bluhm B."/>
            <person name="Cannon C."/>
            <person name="Castanera R."/>
            <person name="Culley D."/>
            <person name="Daum C."/>
            <person name="Ezra D."/>
            <person name="Gonzalez J."/>
            <person name="Henrissat B."/>
            <person name="Kuo A."/>
            <person name="Liang C."/>
            <person name="Lipzen A."/>
            <person name="Lutzoni F."/>
            <person name="Magnuson J."/>
            <person name="Mondo S."/>
            <person name="Nolan M."/>
            <person name="Ohm R."/>
            <person name="Pangilinan J."/>
            <person name="Park H.-J."/>
            <person name="Ramirez L."/>
            <person name="Alfaro M."/>
            <person name="Sun H."/>
            <person name="Tritt A."/>
            <person name="Yoshinaga Y."/>
            <person name="Zwiers L.-H."/>
            <person name="Turgeon B."/>
            <person name="Goodwin S."/>
            <person name="Spatafora J."/>
            <person name="Crous P."/>
            <person name="Grigoriev I."/>
        </authorList>
    </citation>
    <scope>NUCLEOTIDE SEQUENCE</scope>
    <source>
        <strain evidence="3">CBS 269.34</strain>
    </source>
</reference>
<dbReference type="Pfam" id="PF05327">
    <property type="entry name" value="RRN3"/>
    <property type="match status" value="1"/>
</dbReference>